<comment type="caution">
    <text evidence="2">The sequence shown here is derived from an EMBL/GenBank/DDBJ whole genome shotgun (WGS) entry which is preliminary data.</text>
</comment>
<protein>
    <submittedName>
        <fullName evidence="2">Uncharacterized protein</fullName>
    </submittedName>
</protein>
<accession>C0EHT1</accession>
<dbReference type="Proteomes" id="UP000003340">
    <property type="component" value="Unassembled WGS sequence"/>
</dbReference>
<reference evidence="2 3" key="1">
    <citation type="submission" date="2009-01" db="EMBL/GenBank/DDBJ databases">
        <authorList>
            <person name="Fulton L."/>
            <person name="Clifton S."/>
            <person name="Fulton B."/>
            <person name="Xu J."/>
            <person name="Minx P."/>
            <person name="Pepin K.H."/>
            <person name="Johnson M."/>
            <person name="Bhonagiri V."/>
            <person name="Nash W.E."/>
            <person name="Mardis E.R."/>
            <person name="Wilson R.K."/>
        </authorList>
    </citation>
    <scope>NUCLEOTIDE SEQUENCE [LARGE SCALE GENOMIC DNA]</scope>
    <source>
        <strain evidence="2 3">DSM 5476</strain>
    </source>
</reference>
<evidence type="ECO:0000256" key="1">
    <source>
        <dbReference type="SAM" id="MobiDB-lite"/>
    </source>
</evidence>
<gene>
    <name evidence="2" type="ORF">CLOSTMETH_03426</name>
</gene>
<proteinExistence type="predicted"/>
<feature type="compositionally biased region" description="Polar residues" evidence="1">
    <location>
        <begin position="32"/>
        <end position="45"/>
    </location>
</feature>
<dbReference type="AlphaFoldDB" id="C0EHT1"/>
<sequence length="54" mass="5924">MQAKEAGMGWRGNRHSPAGKETVKQCLPKSARSLQRVQSAKSSPGIQYRMAEPP</sequence>
<keyword evidence="3" id="KW-1185">Reference proteome</keyword>
<organism evidence="2 3">
    <name type="scientific">[Clostridium] methylpentosum DSM 5476</name>
    <dbReference type="NCBI Taxonomy" id="537013"/>
    <lineage>
        <taxon>Bacteria</taxon>
        <taxon>Bacillati</taxon>
        <taxon>Bacillota</taxon>
        <taxon>Clostridia</taxon>
        <taxon>Eubacteriales</taxon>
        <taxon>Oscillospiraceae</taxon>
        <taxon>Oscillospiraceae incertae sedis</taxon>
    </lineage>
</organism>
<dbReference type="EMBL" id="ACEC01000119">
    <property type="protein sequence ID" value="EEG29011.1"/>
    <property type="molecule type" value="Genomic_DNA"/>
</dbReference>
<dbReference type="HOGENOM" id="CLU_3042065_0_0_9"/>
<reference evidence="2 3" key="2">
    <citation type="submission" date="2009-02" db="EMBL/GenBank/DDBJ databases">
        <title>Draft genome sequence of Clostridium methylpentosum (DSM 5476).</title>
        <authorList>
            <person name="Sudarsanam P."/>
            <person name="Ley R."/>
            <person name="Guruge J."/>
            <person name="Turnbaugh P.J."/>
            <person name="Mahowald M."/>
            <person name="Liep D."/>
            <person name="Gordon J."/>
        </authorList>
    </citation>
    <scope>NUCLEOTIDE SEQUENCE [LARGE SCALE GENOMIC DNA]</scope>
    <source>
        <strain evidence="2 3">DSM 5476</strain>
    </source>
</reference>
<evidence type="ECO:0000313" key="2">
    <source>
        <dbReference type="EMBL" id="EEG29011.1"/>
    </source>
</evidence>
<feature type="region of interest" description="Disordered" evidence="1">
    <location>
        <begin position="1"/>
        <end position="54"/>
    </location>
</feature>
<name>C0EHT1_9FIRM</name>
<evidence type="ECO:0000313" key="3">
    <source>
        <dbReference type="Proteomes" id="UP000003340"/>
    </source>
</evidence>